<dbReference type="EMBL" id="JAGQLJ010000155">
    <property type="protein sequence ID" value="MCA9381675.1"/>
    <property type="molecule type" value="Genomic_DNA"/>
</dbReference>
<reference evidence="1" key="1">
    <citation type="submission" date="2020-04" db="EMBL/GenBank/DDBJ databases">
        <authorList>
            <person name="Zhang T."/>
        </authorList>
    </citation>
    <scope>NUCLEOTIDE SEQUENCE</scope>
    <source>
        <strain evidence="1">HKST-UBA13</strain>
    </source>
</reference>
<gene>
    <name evidence="1" type="ORF">KC678_05395</name>
</gene>
<comment type="caution">
    <text evidence="1">The sequence shown here is derived from an EMBL/GenBank/DDBJ whole genome shotgun (WGS) entry which is preliminary data.</text>
</comment>
<dbReference type="Proteomes" id="UP000775877">
    <property type="component" value="Unassembled WGS sequence"/>
</dbReference>
<dbReference type="InterPro" id="IPR003374">
    <property type="entry name" value="ApbE-like_sf"/>
</dbReference>
<evidence type="ECO:0000313" key="2">
    <source>
        <dbReference type="Proteomes" id="UP000775877"/>
    </source>
</evidence>
<organism evidence="1 2">
    <name type="scientific">Candidatus Dojkabacteria bacterium</name>
    <dbReference type="NCBI Taxonomy" id="2099670"/>
    <lineage>
        <taxon>Bacteria</taxon>
        <taxon>Candidatus Dojkabacteria</taxon>
    </lineage>
</organism>
<name>A0A955RHT7_9BACT</name>
<proteinExistence type="predicted"/>
<reference evidence="1" key="2">
    <citation type="journal article" date="2021" name="Microbiome">
        <title>Successional dynamics and alternative stable states in a saline activated sludge microbial community over 9 years.</title>
        <authorList>
            <person name="Wang Y."/>
            <person name="Ye J."/>
            <person name="Ju F."/>
            <person name="Liu L."/>
            <person name="Boyd J.A."/>
            <person name="Deng Y."/>
            <person name="Parks D.H."/>
            <person name="Jiang X."/>
            <person name="Yin X."/>
            <person name="Woodcroft B.J."/>
            <person name="Tyson G.W."/>
            <person name="Hugenholtz P."/>
            <person name="Polz M.F."/>
            <person name="Zhang T."/>
        </authorList>
    </citation>
    <scope>NUCLEOTIDE SEQUENCE</scope>
    <source>
        <strain evidence="1">HKST-UBA13</strain>
    </source>
</reference>
<sequence length="262" mass="30143">MKRYSFDLGTTTLEILTNDLINSEDLDTVFKLIQFVRYDFNHIIHNSSAYRLNSAGIDTPVLVTPEFRHYLKINISEADKSKHDFMPFYRKNGVIEKNAISNIIEIEDNIATKKSEILFKSNLLLQAYLIDLIFENIKSLKIKSFLLHTKNFARSFGTNSWDVTLEIESGENYTTKLINKSIGVHNITQSEKRKIPDTFANKDMGIEAVYTIVPSVTCIDSKIIASRISKIFTESALKRFAKENSQEFILVDSDLRIHKFED</sequence>
<accession>A0A955RHT7</accession>
<evidence type="ECO:0000313" key="1">
    <source>
        <dbReference type="EMBL" id="MCA9381675.1"/>
    </source>
</evidence>
<protein>
    <submittedName>
        <fullName evidence="1">Uncharacterized protein</fullName>
    </submittedName>
</protein>
<dbReference type="AlphaFoldDB" id="A0A955RHT7"/>
<dbReference type="SUPFAM" id="SSF143631">
    <property type="entry name" value="ApbE-like"/>
    <property type="match status" value="1"/>
</dbReference>